<dbReference type="VEuPathDB" id="FungiDB:RhiirA1_411171"/>
<evidence type="ECO:0000313" key="3">
    <source>
        <dbReference type="Proteomes" id="UP000234323"/>
    </source>
</evidence>
<keyword evidence="3" id="KW-1185">Reference proteome</keyword>
<feature type="coiled-coil region" evidence="1">
    <location>
        <begin position="170"/>
        <end position="197"/>
    </location>
</feature>
<dbReference type="EMBL" id="LLXI01000519">
    <property type="protein sequence ID" value="PKY47122.1"/>
    <property type="molecule type" value="Genomic_DNA"/>
</dbReference>
<evidence type="ECO:0000256" key="1">
    <source>
        <dbReference type="SAM" id="Coils"/>
    </source>
</evidence>
<dbReference type="AlphaFoldDB" id="A0A2I1GKG1"/>
<dbReference type="VEuPathDB" id="FungiDB:RhiirFUN_013246"/>
<accession>A0A2I1GKG1</accession>
<protein>
    <submittedName>
        <fullName evidence="2">Uncharacterized protein</fullName>
    </submittedName>
</protein>
<reference evidence="2 3" key="1">
    <citation type="submission" date="2015-10" db="EMBL/GenBank/DDBJ databases">
        <title>Genome analyses suggest a sexual origin of heterokaryosis in a supposedly ancient asexual fungus.</title>
        <authorList>
            <person name="Ropars J."/>
            <person name="Sedzielewska K."/>
            <person name="Noel J."/>
            <person name="Charron P."/>
            <person name="Farinelli L."/>
            <person name="Marton T."/>
            <person name="Kruger M."/>
            <person name="Pelin A."/>
            <person name="Brachmann A."/>
            <person name="Corradi N."/>
        </authorList>
    </citation>
    <scope>NUCLEOTIDE SEQUENCE [LARGE SCALE GENOMIC DNA]</scope>
    <source>
        <strain evidence="2 3">A4</strain>
    </source>
</reference>
<organism evidence="2 3">
    <name type="scientific">Rhizophagus irregularis</name>
    <dbReference type="NCBI Taxonomy" id="588596"/>
    <lineage>
        <taxon>Eukaryota</taxon>
        <taxon>Fungi</taxon>
        <taxon>Fungi incertae sedis</taxon>
        <taxon>Mucoromycota</taxon>
        <taxon>Glomeromycotina</taxon>
        <taxon>Glomeromycetes</taxon>
        <taxon>Glomerales</taxon>
        <taxon>Glomeraceae</taxon>
        <taxon>Rhizophagus</taxon>
    </lineage>
</organism>
<sequence length="206" mass="24831">MIIPTEEIIQQQQNFEQLCERIKYLDIQQQTKVNNIINNNPKLYSTQLPSINEMIDNQSLIIRMGELEERINLQNQEIENLRKEFSELNEKLTLLVQLEVNVQLESKFNYMKQEFDNYKNELNSRYNNNNNINNNINDNDLNNNNNYNYNNRIAFDNTTTPHYNNFGNIHKELQNLANELNNDRESFTERMNSLRNMYNNQYNFNF</sequence>
<dbReference type="VEuPathDB" id="FungiDB:FUN_016499"/>
<evidence type="ECO:0000313" key="2">
    <source>
        <dbReference type="EMBL" id="PKY47122.1"/>
    </source>
</evidence>
<dbReference type="Proteomes" id="UP000234323">
    <property type="component" value="Unassembled WGS sequence"/>
</dbReference>
<name>A0A2I1GKG1_9GLOM</name>
<gene>
    <name evidence="2" type="ORF">RhiirA4_543767</name>
</gene>
<proteinExistence type="predicted"/>
<feature type="coiled-coil region" evidence="1">
    <location>
        <begin position="57"/>
        <end position="121"/>
    </location>
</feature>
<comment type="caution">
    <text evidence="2">The sequence shown here is derived from an EMBL/GenBank/DDBJ whole genome shotgun (WGS) entry which is preliminary data.</text>
</comment>
<keyword evidence="1" id="KW-0175">Coiled coil</keyword>